<evidence type="ECO:0000313" key="2">
    <source>
        <dbReference type="EMBL" id="SEB35620.1"/>
    </source>
</evidence>
<sequence length="110" mass="12650">MRYLLIFWALPLGLFWGWYGLSYHDINFGLGFFSREMNDLLFQIYGDILGIDPAIIPGMVARACVLDSFILLGIVAFRRRRALWGWFREKRAAYRSGDATPEARNLSSAP</sequence>
<dbReference type="InterPro" id="IPR046087">
    <property type="entry name" value="DUF6105"/>
</dbReference>
<keyword evidence="1" id="KW-0812">Transmembrane</keyword>
<dbReference type="EMBL" id="FNSL01000001">
    <property type="protein sequence ID" value="SEB35620.1"/>
    <property type="molecule type" value="Genomic_DNA"/>
</dbReference>
<keyword evidence="1" id="KW-0472">Membrane</keyword>
<dbReference type="Proteomes" id="UP000199064">
    <property type="component" value="Unassembled WGS sequence"/>
</dbReference>
<gene>
    <name evidence="2" type="ORF">SAMN05216452_0285</name>
</gene>
<keyword evidence="1" id="KW-1133">Transmembrane helix</keyword>
<evidence type="ECO:0000256" key="1">
    <source>
        <dbReference type="SAM" id="Phobius"/>
    </source>
</evidence>
<dbReference type="AlphaFoldDB" id="A0A1H4INH9"/>
<protein>
    <submittedName>
        <fullName evidence="2">Uncharacterized protein</fullName>
    </submittedName>
</protein>
<organism evidence="2 3">
    <name type="scientific">Nitratireductor aquibiodomus</name>
    <dbReference type="NCBI Taxonomy" id="204799"/>
    <lineage>
        <taxon>Bacteria</taxon>
        <taxon>Pseudomonadati</taxon>
        <taxon>Pseudomonadota</taxon>
        <taxon>Alphaproteobacteria</taxon>
        <taxon>Hyphomicrobiales</taxon>
        <taxon>Phyllobacteriaceae</taxon>
        <taxon>Nitratireductor</taxon>
    </lineage>
</organism>
<proteinExistence type="predicted"/>
<name>A0A1H4INH9_9HYPH</name>
<keyword evidence="3" id="KW-1185">Reference proteome</keyword>
<dbReference type="Pfam" id="PF19600">
    <property type="entry name" value="DUF6105"/>
    <property type="match status" value="1"/>
</dbReference>
<dbReference type="RefSeq" id="WP_090326207.1">
    <property type="nucleotide sequence ID" value="NZ_FNSL01000001.1"/>
</dbReference>
<feature type="transmembrane region" description="Helical" evidence="1">
    <location>
        <begin position="54"/>
        <end position="77"/>
    </location>
</feature>
<evidence type="ECO:0000313" key="3">
    <source>
        <dbReference type="Proteomes" id="UP000199064"/>
    </source>
</evidence>
<reference evidence="3" key="1">
    <citation type="submission" date="2016-10" db="EMBL/GenBank/DDBJ databases">
        <authorList>
            <person name="Varghese N."/>
            <person name="Submissions S."/>
        </authorList>
    </citation>
    <scope>NUCLEOTIDE SEQUENCE [LARGE SCALE GENOMIC DNA]</scope>
    <source>
        <strain evidence="3">ES.061</strain>
    </source>
</reference>
<accession>A0A1H4INH9</accession>